<sequence length="129" mass="14318">METDVSTDSFPYSTHLNVLYSFGEVIDVPALVAANGHPWYNQTLCQVDQSVVRLGVVQGEYHWHKHDAQDEFFYVVSGRFLIDLEDQVVDLGPGQAFVVHKGLLHRPRAPVKTVILMVEAAGIVPTGDT</sequence>
<dbReference type="EMBL" id="JAALDK010000001">
    <property type="protein sequence ID" value="NUY02479.1"/>
    <property type="molecule type" value="Genomic_DNA"/>
</dbReference>
<proteinExistence type="predicted"/>
<protein>
    <submittedName>
        <fullName evidence="2">Cupin domain-containing protein</fullName>
    </submittedName>
</protein>
<organism evidence="2 3">
    <name type="scientific">Paraburkholderia youngii</name>
    <dbReference type="NCBI Taxonomy" id="2782701"/>
    <lineage>
        <taxon>Bacteria</taxon>
        <taxon>Pseudomonadati</taxon>
        <taxon>Pseudomonadota</taxon>
        <taxon>Betaproteobacteria</taxon>
        <taxon>Burkholderiales</taxon>
        <taxon>Burkholderiaceae</taxon>
        <taxon>Paraburkholderia</taxon>
    </lineage>
</organism>
<dbReference type="PANTHER" id="PTHR36114">
    <property type="entry name" value="16.7 KDA PROTEIN IN WHIE LOCUS"/>
    <property type="match status" value="1"/>
</dbReference>
<evidence type="ECO:0000313" key="2">
    <source>
        <dbReference type="EMBL" id="NUY02479.1"/>
    </source>
</evidence>
<dbReference type="InterPro" id="IPR011051">
    <property type="entry name" value="RmlC_Cupin_sf"/>
</dbReference>
<evidence type="ECO:0000259" key="1">
    <source>
        <dbReference type="PROSITE" id="PS50042"/>
    </source>
</evidence>
<dbReference type="SUPFAM" id="SSF51182">
    <property type="entry name" value="RmlC-like cupins"/>
    <property type="match status" value="1"/>
</dbReference>
<feature type="domain" description="Cyclic nucleotide-binding" evidence="1">
    <location>
        <begin position="59"/>
        <end position="109"/>
    </location>
</feature>
<name>A0A7Y6N1K4_9BURK</name>
<reference evidence="2 3" key="1">
    <citation type="submission" date="2020-02" db="EMBL/GenBank/DDBJ databases">
        <title>Paraburkholderia simonii sp. nov. and Paraburkholderia youngii sp. nov. Brazilian and Mexican Mimosa-associated rhizobia.</title>
        <authorList>
            <person name="Mavima L."/>
            <person name="Beukes C.W."/>
            <person name="Chan W.Y."/>
            <person name="Palmer M."/>
            <person name="De Meyer S.E."/>
            <person name="James E.K."/>
            <person name="Venter S.N."/>
            <person name="Steenkamp E.T."/>
        </authorList>
    </citation>
    <scope>NUCLEOTIDE SEQUENCE [LARGE SCALE GENOMIC DNA]</scope>
    <source>
        <strain evidence="2 3">JPY169</strain>
    </source>
</reference>
<dbReference type="InterPro" id="IPR014710">
    <property type="entry name" value="RmlC-like_jellyroll"/>
</dbReference>
<accession>A0A7Y6N1K4</accession>
<dbReference type="PROSITE" id="PS50042">
    <property type="entry name" value="CNMP_BINDING_3"/>
    <property type="match status" value="1"/>
</dbReference>
<dbReference type="AlphaFoldDB" id="A0A7Y6N1K4"/>
<dbReference type="Pfam" id="PF07883">
    <property type="entry name" value="Cupin_2"/>
    <property type="match status" value="1"/>
</dbReference>
<dbReference type="InterPro" id="IPR000595">
    <property type="entry name" value="cNMP-bd_dom"/>
</dbReference>
<gene>
    <name evidence="2" type="ORF">G5S42_22885</name>
</gene>
<comment type="caution">
    <text evidence="2">The sequence shown here is derived from an EMBL/GenBank/DDBJ whole genome shotgun (WGS) entry which is preliminary data.</text>
</comment>
<dbReference type="InterPro" id="IPR013096">
    <property type="entry name" value="Cupin_2"/>
</dbReference>
<dbReference type="InterPro" id="IPR052044">
    <property type="entry name" value="PKS_Associated_Protein"/>
</dbReference>
<dbReference type="Gene3D" id="2.60.120.10">
    <property type="entry name" value="Jelly Rolls"/>
    <property type="match status" value="1"/>
</dbReference>
<evidence type="ECO:0000313" key="3">
    <source>
        <dbReference type="Proteomes" id="UP000594380"/>
    </source>
</evidence>
<dbReference type="PANTHER" id="PTHR36114:SF1">
    <property type="entry name" value="16.7 KDA PROTEIN IN WHIE LOCUS"/>
    <property type="match status" value="1"/>
</dbReference>
<dbReference type="CDD" id="cd02226">
    <property type="entry name" value="cupin_YdbB-like"/>
    <property type="match status" value="1"/>
</dbReference>
<dbReference type="Proteomes" id="UP000594380">
    <property type="component" value="Unassembled WGS sequence"/>
</dbReference>